<organism evidence="7 8">
    <name type="scientific">Pycnococcus provasolii</name>
    <dbReference type="NCBI Taxonomy" id="41880"/>
    <lineage>
        <taxon>Eukaryota</taxon>
        <taxon>Viridiplantae</taxon>
        <taxon>Chlorophyta</taxon>
        <taxon>Pseudoscourfieldiophyceae</taxon>
        <taxon>Pseudoscourfieldiales</taxon>
        <taxon>Pycnococcaceae</taxon>
        <taxon>Pycnococcus</taxon>
    </lineage>
</organism>
<dbReference type="PANTHER" id="PTHR10137:SF0">
    <property type="entry name" value="V-TYPE PROTON ATPASE SUBUNIT C"/>
    <property type="match status" value="1"/>
</dbReference>
<dbReference type="InterPro" id="IPR004907">
    <property type="entry name" value="ATPase_V1-cplx_csu"/>
</dbReference>
<dbReference type="CDD" id="cd14785">
    <property type="entry name" value="V-ATPase_C"/>
    <property type="match status" value="1"/>
</dbReference>
<protein>
    <recommendedName>
        <fullName evidence="5">V-type proton ATPase subunit C</fullName>
    </recommendedName>
</protein>
<accession>A0A830H7W9</accession>
<dbReference type="SUPFAM" id="SSF118203">
    <property type="entry name" value="Vacuolar ATP synthase subunit C"/>
    <property type="match status" value="2"/>
</dbReference>
<dbReference type="Gene3D" id="3.30.70.100">
    <property type="match status" value="1"/>
</dbReference>
<keyword evidence="2 5" id="KW-0813">Transport</keyword>
<evidence type="ECO:0000256" key="3">
    <source>
        <dbReference type="ARBA" id="ARBA00022781"/>
    </source>
</evidence>
<name>A0A830H7W9_9CHLO</name>
<evidence type="ECO:0000256" key="1">
    <source>
        <dbReference type="ARBA" id="ARBA00006138"/>
    </source>
</evidence>
<evidence type="ECO:0000313" key="8">
    <source>
        <dbReference type="Proteomes" id="UP000660262"/>
    </source>
</evidence>
<dbReference type="GO" id="GO:0000221">
    <property type="term" value="C:vacuolar proton-transporting V-type ATPase, V1 domain"/>
    <property type="evidence" value="ECO:0007669"/>
    <property type="project" value="TreeGrafter"/>
</dbReference>
<feature type="compositionally biased region" description="Low complexity" evidence="6">
    <location>
        <begin position="304"/>
        <end position="319"/>
    </location>
</feature>
<dbReference type="EMBL" id="BNJQ01000003">
    <property type="protein sequence ID" value="GHP02662.1"/>
    <property type="molecule type" value="Genomic_DNA"/>
</dbReference>
<feature type="region of interest" description="Disordered" evidence="6">
    <location>
        <begin position="304"/>
        <end position="331"/>
    </location>
</feature>
<evidence type="ECO:0000256" key="4">
    <source>
        <dbReference type="ARBA" id="ARBA00023065"/>
    </source>
</evidence>
<keyword evidence="3 5" id="KW-0375">Hydrogen ion transport</keyword>
<comment type="subunit">
    <text evidence="5">V-ATPase is a heteromultimeric enzyme composed of a peripheral catalytic V1 complex (components A to H) attached to an integral membrane V0 proton pore complex.</text>
</comment>
<keyword evidence="4 5" id="KW-0406">Ion transport</keyword>
<reference evidence="7" key="1">
    <citation type="submission" date="2020-10" db="EMBL/GenBank/DDBJ databases">
        <title>Unveiling of a novel bifunctional photoreceptor, Dualchrome1, isolated from a cosmopolitan green alga.</title>
        <authorList>
            <person name="Suzuki S."/>
            <person name="Kawachi M."/>
        </authorList>
    </citation>
    <scope>NUCLEOTIDE SEQUENCE</scope>
    <source>
        <strain evidence="7">NIES 2893</strain>
    </source>
</reference>
<dbReference type="Proteomes" id="UP000660262">
    <property type="component" value="Unassembled WGS sequence"/>
</dbReference>
<sequence>MSAPVVWFVALPHPPHLSHDNASADDANKACHDLLASAMRTAFTNYSAPTPSSAQLDTPPLRAGSLDALLGAADASASAVALCSGVLARLRRAHAELSKAANPNQGTDASSTASYAYNAAAAEPPSPNVNGMTAEEFIMQFKWDTASMPARKTLADLISITTKRATDLDEQLRQHAAEATSKRADAAALGKKFTGPLATRDLNAVIEEDHVLETEHISTLFANITQSNKQAWLAGYERWAQGFVVPRSSKCVASDATGEIWSVHLFRRVKDAFVTSAREAGIFVREHPSSAALAEAALAAANGQAADGDDGGTSTSSAGPPAPSTPTPSGVTEAITSARAMASDTAKRAAAWAESAHAEVLALATHVAMVRCFAEGCLRYGIPPRFSICCVRARPAATATARAALLSAFTRCGGSPMRHCGLHSDGADDADESPVAGVGAADVHEYPYVNVSLSL</sequence>
<evidence type="ECO:0000256" key="6">
    <source>
        <dbReference type="SAM" id="MobiDB-lite"/>
    </source>
</evidence>
<dbReference type="InterPro" id="IPR036132">
    <property type="entry name" value="Vac_ATP_synth_c_sf"/>
</dbReference>
<comment type="similarity">
    <text evidence="1 5">Belongs to the V-ATPase C subunit family.</text>
</comment>
<evidence type="ECO:0000256" key="2">
    <source>
        <dbReference type="ARBA" id="ARBA00022448"/>
    </source>
</evidence>
<evidence type="ECO:0000256" key="5">
    <source>
        <dbReference type="RuleBase" id="RU364010"/>
    </source>
</evidence>
<proteinExistence type="inferred from homology"/>
<gene>
    <name evidence="7" type="ORF">PPROV_000141800</name>
</gene>
<dbReference type="Pfam" id="PF03223">
    <property type="entry name" value="V-ATPase_C"/>
    <property type="match status" value="2"/>
</dbReference>
<dbReference type="OrthoDB" id="6605928at2759"/>
<dbReference type="GO" id="GO:0046961">
    <property type="term" value="F:proton-transporting ATPase activity, rotational mechanism"/>
    <property type="evidence" value="ECO:0007669"/>
    <property type="project" value="InterPro"/>
</dbReference>
<dbReference type="PANTHER" id="PTHR10137">
    <property type="entry name" value="V-TYPE PROTON ATPASE SUBUNIT C"/>
    <property type="match status" value="1"/>
</dbReference>
<evidence type="ECO:0000313" key="7">
    <source>
        <dbReference type="EMBL" id="GHP02662.1"/>
    </source>
</evidence>
<comment type="caution">
    <text evidence="7">The sequence shown here is derived from an EMBL/GenBank/DDBJ whole genome shotgun (WGS) entry which is preliminary data.</text>
</comment>
<keyword evidence="8" id="KW-1185">Reference proteome</keyword>
<dbReference type="AlphaFoldDB" id="A0A830H7W9"/>
<comment type="function">
    <text evidence="5">Subunit of the V1 complex of vacuolar(H+)-ATPase (V-ATPase), a multisubunit enzyme composed of a peripheral complex (V1) that hydrolyzes ATP and a membrane integral complex (V0) that translocates protons. V-ATPase is responsible for acidifying and maintaining the pH of intracellular compartments and in some cell types, is targeted to the plasma membrane, where it is responsible for acidifying the extracellular environment. Subunit C is necessary for the assembly of the catalytic sector of the enzyme and is likely to have a specific function in its catalytic activity.</text>
</comment>